<dbReference type="Gene3D" id="1.20.5.190">
    <property type="match status" value="1"/>
</dbReference>
<name>A0ABM1NBN6_NICVS</name>
<dbReference type="RefSeq" id="XP_017784236.1">
    <property type="nucleotide sequence ID" value="XM_017928747.1"/>
</dbReference>
<feature type="compositionally biased region" description="Polar residues" evidence="2">
    <location>
        <begin position="32"/>
        <end position="43"/>
    </location>
</feature>
<dbReference type="Pfam" id="PF00612">
    <property type="entry name" value="IQ"/>
    <property type="match status" value="1"/>
</dbReference>
<feature type="coiled-coil region" evidence="1">
    <location>
        <begin position="199"/>
        <end position="233"/>
    </location>
</feature>
<evidence type="ECO:0000313" key="4">
    <source>
        <dbReference type="RefSeq" id="XP_017784236.1"/>
    </source>
</evidence>
<dbReference type="Proteomes" id="UP000695000">
    <property type="component" value="Unplaced"/>
</dbReference>
<organism evidence="3 4">
    <name type="scientific">Nicrophorus vespilloides</name>
    <name type="common">Boreal carrion beetle</name>
    <dbReference type="NCBI Taxonomy" id="110193"/>
    <lineage>
        <taxon>Eukaryota</taxon>
        <taxon>Metazoa</taxon>
        <taxon>Ecdysozoa</taxon>
        <taxon>Arthropoda</taxon>
        <taxon>Hexapoda</taxon>
        <taxon>Insecta</taxon>
        <taxon>Pterygota</taxon>
        <taxon>Neoptera</taxon>
        <taxon>Endopterygota</taxon>
        <taxon>Coleoptera</taxon>
        <taxon>Polyphaga</taxon>
        <taxon>Staphyliniformia</taxon>
        <taxon>Silphidae</taxon>
        <taxon>Nicrophorinae</taxon>
        <taxon>Nicrophorus</taxon>
    </lineage>
</organism>
<dbReference type="InterPro" id="IPR000048">
    <property type="entry name" value="IQ_motif_EF-hand-BS"/>
</dbReference>
<gene>
    <name evidence="4" type="primary">LOC108567935</name>
</gene>
<keyword evidence="3" id="KW-1185">Reference proteome</keyword>
<dbReference type="SMART" id="SM00015">
    <property type="entry name" value="IQ"/>
    <property type="match status" value="1"/>
</dbReference>
<evidence type="ECO:0000256" key="1">
    <source>
        <dbReference type="SAM" id="Coils"/>
    </source>
</evidence>
<sequence>MKNLIENGMIDEETKETESLHNDIYENAPTRPVTSDISPTENVQVVKENNRRSDANIPSEPVKNFVKIPENNLIGSDKNLAEAAIKIQSTFRGYKVRKNKDEPVSNVGEIADNNNKEDHKNKNEVINDVIAKIEAKQKEELEKIASPKIQSNNKSVDEYINSLIEEQPKVKPSLGQFFQNLAKPTINKINNKELEEPNLDKLKVKSDEIEKQVKSSIEDLENLSKEIENEEKKAEPFYLHEPSKKKLDTPISAAFRASPQVGNYSPTNIQVVVQDQRGNSPTSVQSIQSQDGLTFQANDAPGQVFVIIQVLRQ</sequence>
<feature type="region of interest" description="Disordered" evidence="2">
    <location>
        <begin position="27"/>
        <end position="58"/>
    </location>
</feature>
<keyword evidence="1" id="KW-0175">Coiled coil</keyword>
<protein>
    <submittedName>
        <fullName evidence="4">Uncharacterized protein LOC108567935</fullName>
    </submittedName>
</protein>
<dbReference type="CDD" id="cd23767">
    <property type="entry name" value="IQCD"/>
    <property type="match status" value="1"/>
</dbReference>
<dbReference type="GeneID" id="108567935"/>
<dbReference type="PROSITE" id="PS50096">
    <property type="entry name" value="IQ"/>
    <property type="match status" value="1"/>
</dbReference>
<evidence type="ECO:0000256" key="2">
    <source>
        <dbReference type="SAM" id="MobiDB-lite"/>
    </source>
</evidence>
<evidence type="ECO:0000313" key="3">
    <source>
        <dbReference type="Proteomes" id="UP000695000"/>
    </source>
</evidence>
<accession>A0ABM1NBN6</accession>
<reference evidence="4" key="1">
    <citation type="submission" date="2025-08" db="UniProtKB">
        <authorList>
            <consortium name="RefSeq"/>
        </authorList>
    </citation>
    <scope>IDENTIFICATION</scope>
    <source>
        <tissue evidence="4">Whole Larva</tissue>
    </source>
</reference>
<proteinExistence type="predicted"/>